<evidence type="ECO:0000313" key="2">
    <source>
        <dbReference type="Proteomes" id="UP001062846"/>
    </source>
</evidence>
<protein>
    <submittedName>
        <fullName evidence="1">Uncharacterized protein</fullName>
    </submittedName>
</protein>
<gene>
    <name evidence="1" type="ORF">RHMOL_Rhmol07G0019800</name>
</gene>
<dbReference type="EMBL" id="CM046394">
    <property type="protein sequence ID" value="KAI8545141.1"/>
    <property type="molecule type" value="Genomic_DNA"/>
</dbReference>
<organism evidence="1 2">
    <name type="scientific">Rhododendron molle</name>
    <name type="common">Chinese azalea</name>
    <name type="synonym">Azalea mollis</name>
    <dbReference type="NCBI Taxonomy" id="49168"/>
    <lineage>
        <taxon>Eukaryota</taxon>
        <taxon>Viridiplantae</taxon>
        <taxon>Streptophyta</taxon>
        <taxon>Embryophyta</taxon>
        <taxon>Tracheophyta</taxon>
        <taxon>Spermatophyta</taxon>
        <taxon>Magnoliopsida</taxon>
        <taxon>eudicotyledons</taxon>
        <taxon>Gunneridae</taxon>
        <taxon>Pentapetalae</taxon>
        <taxon>asterids</taxon>
        <taxon>Ericales</taxon>
        <taxon>Ericaceae</taxon>
        <taxon>Ericoideae</taxon>
        <taxon>Rhodoreae</taxon>
        <taxon>Rhododendron</taxon>
    </lineage>
</organism>
<reference evidence="1" key="1">
    <citation type="submission" date="2022-02" db="EMBL/GenBank/DDBJ databases">
        <title>Plant Genome Project.</title>
        <authorList>
            <person name="Zhang R.-G."/>
        </authorList>
    </citation>
    <scope>NUCLEOTIDE SEQUENCE</scope>
    <source>
        <strain evidence="1">AT1</strain>
    </source>
</reference>
<dbReference type="Proteomes" id="UP001062846">
    <property type="component" value="Chromosome 7"/>
</dbReference>
<comment type="caution">
    <text evidence="1">The sequence shown here is derived from an EMBL/GenBank/DDBJ whole genome shotgun (WGS) entry which is preliminary data.</text>
</comment>
<sequence length="752" mass="86162">MFTHFFIRSGMGDARSQSHISRRTNRNESSIVTGKTSGSRHNRSPRTKRRKTTNKKRDQEEEEDEEAQTLELEPDRLSELPDSLLLHILSLLPSFNQVIRTGTLSKRWLHLWTLVPNLVFTRSSSNPKKFVSGVSKTLTQSRVSKVEKFSILVPYSAAFSSDVDSWLLFAGRNSAADLSLRFFNSIPGNVYTLPQVMYKNSRLNVLELANCVVKPVGLVSWNALKRLYFYGVMLSDAAMEGIVSGCPVLEILHVCRYVFKGLKVRSRSLRELVLSGYVHHFDEDDCNAYLEISAPNLHTLTISSCFYTWDVRLEDVTSLVRADLSFYLDIDDDAADVEEYDKYLDLLQELMEKLHHVLSVLEVRGWLSPSLNCKSLTLDTHIVDYDLPGLARLLDISPYLETLVISTETLSPSEFFVGGALYVAYSFNGKHYFQLRKSIPEGLLLHLKNVKIFGFRTVRWEVELLQFLMKNAKVLENVNVYLQREGFQCQSECCVWQETFDEELDLSASSARAVVRFFESAEEFKEALKLETMLTLVEAASHAPVWRGAAYVVKWNRNESSIVVTTKTSGSHRNRNPRTKQRKTSNEQPDQQRQEDEEEAQTLEIEQDRLSDLPDSLLLHILSLSCPPSISSKSSYVDDFVLFLYLERDFEGREVLSADLSFYLDIDEVVYDFDDVEEFDKYLDLLAGLINELHHVEELKLATWCIQFFEGDVLYDAYSFDVTDYFQSRKTIPECSSQECKDLSLPKDAFGS</sequence>
<proteinExistence type="predicted"/>
<keyword evidence="2" id="KW-1185">Reference proteome</keyword>
<name>A0ACC0MVV4_RHOML</name>
<evidence type="ECO:0000313" key="1">
    <source>
        <dbReference type="EMBL" id="KAI8545141.1"/>
    </source>
</evidence>
<accession>A0ACC0MVV4</accession>